<proteinExistence type="predicted"/>
<feature type="transmembrane region" description="Helical" evidence="1">
    <location>
        <begin position="12"/>
        <end position="39"/>
    </location>
</feature>
<accession>A0A931CSC8</accession>
<dbReference type="AlphaFoldDB" id="A0A931CSC8"/>
<protein>
    <submittedName>
        <fullName evidence="2">Histidine kinase</fullName>
    </submittedName>
</protein>
<feature type="non-terminal residue" evidence="2">
    <location>
        <position position="90"/>
    </location>
</feature>
<organism evidence="2 3">
    <name type="scientific">Desulfotignum balticum</name>
    <dbReference type="NCBI Taxonomy" id="115781"/>
    <lineage>
        <taxon>Bacteria</taxon>
        <taxon>Pseudomonadati</taxon>
        <taxon>Thermodesulfobacteriota</taxon>
        <taxon>Desulfobacteria</taxon>
        <taxon>Desulfobacterales</taxon>
        <taxon>Desulfobacteraceae</taxon>
        <taxon>Desulfotignum</taxon>
    </lineage>
</organism>
<name>A0A931CSC8_9BACT</name>
<reference evidence="2" key="1">
    <citation type="submission" date="2020-07" db="EMBL/GenBank/DDBJ databases">
        <title>Severe corrosion of carbon steel in oil field produced water can be linked to methanogenic archaea containing a special type of NiFe hydrogenase.</title>
        <authorList>
            <person name="Lahme S."/>
            <person name="Mand J."/>
            <person name="Longwell J."/>
            <person name="Smith R."/>
            <person name="Enning D."/>
        </authorList>
    </citation>
    <scope>NUCLEOTIDE SEQUENCE</scope>
    <source>
        <strain evidence="2">MIC098Bin6</strain>
    </source>
</reference>
<keyword evidence="1" id="KW-0812">Transmembrane</keyword>
<dbReference type="EMBL" id="JACCQK010000628">
    <property type="protein sequence ID" value="MBG0780222.1"/>
    <property type="molecule type" value="Genomic_DNA"/>
</dbReference>
<sequence length="90" mass="10264">MNLSYLFKNLPIRYKILCVFSVTFVMIMGLSSLTIYSIVKQNVEKNIETMLENATAAMVNNVRTAASVSIRNYLRATAEKNLEIVTHLYQ</sequence>
<evidence type="ECO:0000256" key="1">
    <source>
        <dbReference type="SAM" id="Phobius"/>
    </source>
</evidence>
<evidence type="ECO:0000313" key="2">
    <source>
        <dbReference type="EMBL" id="MBG0780222.1"/>
    </source>
</evidence>
<evidence type="ECO:0000313" key="3">
    <source>
        <dbReference type="Proteomes" id="UP000706172"/>
    </source>
</evidence>
<gene>
    <name evidence="2" type="ORF">H0S81_09905</name>
</gene>
<keyword evidence="2" id="KW-0418">Kinase</keyword>
<keyword evidence="1" id="KW-0472">Membrane</keyword>
<keyword evidence="2" id="KW-0808">Transferase</keyword>
<dbReference type="GO" id="GO:0016301">
    <property type="term" value="F:kinase activity"/>
    <property type="evidence" value="ECO:0007669"/>
    <property type="project" value="UniProtKB-KW"/>
</dbReference>
<keyword evidence="1" id="KW-1133">Transmembrane helix</keyword>
<comment type="caution">
    <text evidence="2">The sequence shown here is derived from an EMBL/GenBank/DDBJ whole genome shotgun (WGS) entry which is preliminary data.</text>
</comment>
<dbReference type="Proteomes" id="UP000706172">
    <property type="component" value="Unassembled WGS sequence"/>
</dbReference>